<evidence type="ECO:0000313" key="1">
    <source>
        <dbReference type="EMBL" id="KAJ8417370.1"/>
    </source>
</evidence>
<protein>
    <submittedName>
        <fullName evidence="1">Uncharacterized protein</fullName>
    </submittedName>
</protein>
<evidence type="ECO:0000313" key="2">
    <source>
        <dbReference type="Proteomes" id="UP001221898"/>
    </source>
</evidence>
<organism evidence="1 2">
    <name type="scientific">Aldrovandia affinis</name>
    <dbReference type="NCBI Taxonomy" id="143900"/>
    <lineage>
        <taxon>Eukaryota</taxon>
        <taxon>Metazoa</taxon>
        <taxon>Chordata</taxon>
        <taxon>Craniata</taxon>
        <taxon>Vertebrata</taxon>
        <taxon>Euteleostomi</taxon>
        <taxon>Actinopterygii</taxon>
        <taxon>Neopterygii</taxon>
        <taxon>Teleostei</taxon>
        <taxon>Notacanthiformes</taxon>
        <taxon>Halosauridae</taxon>
        <taxon>Aldrovandia</taxon>
    </lineage>
</organism>
<dbReference type="AlphaFoldDB" id="A0AAD7TAI0"/>
<name>A0AAD7TAI0_9TELE</name>
<comment type="caution">
    <text evidence="1">The sequence shown here is derived from an EMBL/GenBank/DDBJ whole genome shotgun (WGS) entry which is preliminary data.</text>
</comment>
<keyword evidence="2" id="KW-1185">Reference proteome</keyword>
<dbReference type="Proteomes" id="UP001221898">
    <property type="component" value="Unassembled WGS sequence"/>
</dbReference>
<dbReference type="EMBL" id="JAINUG010000004">
    <property type="protein sequence ID" value="KAJ8417370.1"/>
    <property type="molecule type" value="Genomic_DNA"/>
</dbReference>
<reference evidence="1" key="1">
    <citation type="journal article" date="2023" name="Science">
        <title>Genome structures resolve the early diversification of teleost fishes.</title>
        <authorList>
            <person name="Parey E."/>
            <person name="Louis A."/>
            <person name="Montfort J."/>
            <person name="Bouchez O."/>
            <person name="Roques C."/>
            <person name="Iampietro C."/>
            <person name="Lluch J."/>
            <person name="Castinel A."/>
            <person name="Donnadieu C."/>
            <person name="Desvignes T."/>
            <person name="Floi Bucao C."/>
            <person name="Jouanno E."/>
            <person name="Wen M."/>
            <person name="Mejri S."/>
            <person name="Dirks R."/>
            <person name="Jansen H."/>
            <person name="Henkel C."/>
            <person name="Chen W.J."/>
            <person name="Zahm M."/>
            <person name="Cabau C."/>
            <person name="Klopp C."/>
            <person name="Thompson A.W."/>
            <person name="Robinson-Rechavi M."/>
            <person name="Braasch I."/>
            <person name="Lecointre G."/>
            <person name="Bobe J."/>
            <person name="Postlethwait J.H."/>
            <person name="Berthelot C."/>
            <person name="Roest Crollius H."/>
            <person name="Guiguen Y."/>
        </authorList>
    </citation>
    <scope>NUCLEOTIDE SEQUENCE</scope>
    <source>
        <strain evidence="1">NC1722</strain>
    </source>
</reference>
<sequence>MNGWKDLAIISTLGATEEYCLGFVNGLFPILRRGITLHIAPHVVYVCSVLLWRDPTLSRGPPHSHYVLGTVHSSNPIHISRNLHHLLNLTYKGYTKAICFMIGEILHWSPPSSSPQSPWNILIIVMLDKVVKLNSVFKSCSWGLSHKIPFPKSLIFYFGIYHTWNSQTFL</sequence>
<gene>
    <name evidence="1" type="ORF">AAFF_G00285970</name>
</gene>
<proteinExistence type="predicted"/>
<accession>A0AAD7TAI0</accession>